<protein>
    <submittedName>
        <fullName evidence="3">FAD-binding oxidoreductase</fullName>
    </submittedName>
</protein>
<gene>
    <name evidence="3" type="ORF">G5C33_05940</name>
</gene>
<dbReference type="Gene3D" id="3.50.50.60">
    <property type="entry name" value="FAD/NAD(P)-binding domain"/>
    <property type="match status" value="1"/>
</dbReference>
<dbReference type="EMBL" id="CP049109">
    <property type="protein sequence ID" value="QIG79375.1"/>
    <property type="molecule type" value="Genomic_DNA"/>
</dbReference>
<evidence type="ECO:0000256" key="1">
    <source>
        <dbReference type="ARBA" id="ARBA00023002"/>
    </source>
</evidence>
<dbReference type="InterPro" id="IPR006076">
    <property type="entry name" value="FAD-dep_OxRdtase"/>
</dbReference>
<dbReference type="Gene3D" id="3.30.9.10">
    <property type="entry name" value="D-Amino Acid Oxidase, subunit A, domain 2"/>
    <property type="match status" value="1"/>
</dbReference>
<evidence type="ECO:0000313" key="4">
    <source>
        <dbReference type="Proteomes" id="UP000501568"/>
    </source>
</evidence>
<dbReference type="GO" id="GO:0005737">
    <property type="term" value="C:cytoplasm"/>
    <property type="evidence" value="ECO:0007669"/>
    <property type="project" value="TreeGrafter"/>
</dbReference>
<dbReference type="PANTHER" id="PTHR13847:SF287">
    <property type="entry name" value="FAD-DEPENDENT OXIDOREDUCTASE DOMAIN-CONTAINING PROTEIN 1"/>
    <property type="match status" value="1"/>
</dbReference>
<dbReference type="InterPro" id="IPR036188">
    <property type="entry name" value="FAD/NAD-bd_sf"/>
</dbReference>
<dbReference type="RefSeq" id="WP_165326376.1">
    <property type="nucleotide sequence ID" value="NZ_CP049109.1"/>
</dbReference>
<proteinExistence type="predicted"/>
<keyword evidence="4" id="KW-1185">Reference proteome</keyword>
<dbReference type="SUPFAM" id="SSF51905">
    <property type="entry name" value="FAD/NAD(P)-binding domain"/>
    <property type="match status" value="1"/>
</dbReference>
<dbReference type="Pfam" id="PF01266">
    <property type="entry name" value="DAO"/>
    <property type="match status" value="1"/>
</dbReference>
<dbReference type="GO" id="GO:0016491">
    <property type="term" value="F:oxidoreductase activity"/>
    <property type="evidence" value="ECO:0007669"/>
    <property type="project" value="UniProtKB-KW"/>
</dbReference>
<sequence length="375" mass="40046">MDECDFLIIGAGIAGLAAAAELAPHGKVALIEQEAHPCFHSSGRSAAIFVRSYGNEVVQAITARAGDLFAQAQAEGLFSAFAPPRGVMVVTPKGSPNSGEAPFREYLTAQEAARLMPCLDAGRIDYGWWEPGACDIDVHAMQTGYLRVLRAHGGALIAEAPVRSADYRGGRWHVEAGAHLLSAPVVVNAAGAWIDRVASLFGAHPLGVTPMRRSAVLIDPPGDVDIAGKPMVVDVDETVYFKPDAGRLMLSPADATPVEPHDCWPEDLDLAIAIDRYERLTGNSVSHVHRGWAGLRSFVPDECPLAGPDPDVPGLHWLGALGGFGVQTAPALARLISRQILDRPREMDVDLIRAIQPGRICGRAEVYRPELSARS</sequence>
<dbReference type="KEGG" id="spzr:G5C33_05940"/>
<dbReference type="PANTHER" id="PTHR13847">
    <property type="entry name" value="SARCOSINE DEHYDROGENASE-RELATED"/>
    <property type="match status" value="1"/>
</dbReference>
<feature type="domain" description="FAD dependent oxidoreductase" evidence="2">
    <location>
        <begin position="5"/>
        <end position="337"/>
    </location>
</feature>
<evidence type="ECO:0000259" key="2">
    <source>
        <dbReference type="Pfam" id="PF01266"/>
    </source>
</evidence>
<evidence type="ECO:0000313" key="3">
    <source>
        <dbReference type="EMBL" id="QIG79375.1"/>
    </source>
</evidence>
<keyword evidence="1" id="KW-0560">Oxidoreductase</keyword>
<name>A0A6G6Y375_9SPHN</name>
<organism evidence="3 4">
    <name type="scientific">Stakelama tenebrarum</name>
    <dbReference type="NCBI Taxonomy" id="2711215"/>
    <lineage>
        <taxon>Bacteria</taxon>
        <taxon>Pseudomonadati</taxon>
        <taxon>Pseudomonadota</taxon>
        <taxon>Alphaproteobacteria</taxon>
        <taxon>Sphingomonadales</taxon>
        <taxon>Sphingomonadaceae</taxon>
        <taxon>Stakelama</taxon>
    </lineage>
</organism>
<reference evidence="3 4" key="1">
    <citation type="submission" date="2020-02" db="EMBL/GenBank/DDBJ databases">
        <authorList>
            <person name="Zheng R.K."/>
            <person name="Sun C.M."/>
        </authorList>
    </citation>
    <scope>NUCLEOTIDE SEQUENCE [LARGE SCALE GENOMIC DNA]</scope>
    <source>
        <strain evidence="4">zrk23</strain>
    </source>
</reference>
<dbReference type="Proteomes" id="UP000501568">
    <property type="component" value="Chromosome"/>
</dbReference>
<dbReference type="AlphaFoldDB" id="A0A6G6Y375"/>
<accession>A0A6G6Y375</accession>